<gene>
    <name evidence="13" type="ORF">FHS03_004030</name>
</gene>
<evidence type="ECO:0000256" key="8">
    <source>
        <dbReference type="ARBA" id="ARBA00022692"/>
    </source>
</evidence>
<reference evidence="13 14" key="1">
    <citation type="submission" date="2020-08" db="EMBL/GenBank/DDBJ databases">
        <title>Genomic Encyclopedia of Type Strains, Phase III (KMG-III): the genomes of soil and plant-associated and newly described type strains.</title>
        <authorList>
            <person name="Whitman W."/>
        </authorList>
    </citation>
    <scope>NUCLEOTIDE SEQUENCE [LARGE SCALE GENOMIC DNA]</scope>
    <source>
        <strain evidence="13 14">CECT 8897</strain>
    </source>
</reference>
<accession>A0A7W5BD04</accession>
<evidence type="ECO:0000256" key="7">
    <source>
        <dbReference type="ARBA" id="ARBA00022519"/>
    </source>
</evidence>
<keyword evidence="6 12" id="KW-1003">Cell membrane</keyword>
<evidence type="ECO:0000256" key="4">
    <source>
        <dbReference type="ARBA" id="ARBA00016461"/>
    </source>
</evidence>
<feature type="transmembrane region" description="Helical" evidence="12">
    <location>
        <begin position="15"/>
        <end position="37"/>
    </location>
</feature>
<evidence type="ECO:0000256" key="6">
    <source>
        <dbReference type="ARBA" id="ARBA00022475"/>
    </source>
</evidence>
<evidence type="ECO:0000313" key="14">
    <source>
        <dbReference type="Proteomes" id="UP000541535"/>
    </source>
</evidence>
<evidence type="ECO:0000256" key="5">
    <source>
        <dbReference type="ARBA" id="ARBA00022448"/>
    </source>
</evidence>
<comment type="subcellular location">
    <subcellularLocation>
        <location evidence="2 12">Cell inner membrane</location>
        <topology evidence="2 12">Single-pass membrane protein</topology>
    </subcellularLocation>
</comment>
<organism evidence="13 14">
    <name type="scientific">Pseudoduganella violacea</name>
    <dbReference type="NCBI Taxonomy" id="1715466"/>
    <lineage>
        <taxon>Bacteria</taxon>
        <taxon>Pseudomonadati</taxon>
        <taxon>Pseudomonadota</taxon>
        <taxon>Betaproteobacteria</taxon>
        <taxon>Burkholderiales</taxon>
        <taxon>Oxalobacteraceae</taxon>
        <taxon>Telluria group</taxon>
        <taxon>Pseudoduganella</taxon>
    </lineage>
</organism>
<keyword evidence="9 12" id="KW-0201">Cytochrome c-type biogenesis</keyword>
<dbReference type="InterPro" id="IPR007078">
    <property type="entry name" value="Haem_export_protD_CcmD"/>
</dbReference>
<evidence type="ECO:0000256" key="2">
    <source>
        <dbReference type="ARBA" id="ARBA00004377"/>
    </source>
</evidence>
<comment type="function">
    <text evidence="1 12">Required for the export of heme to the periplasm for the biogenesis of c-type cytochromes.</text>
</comment>
<comment type="similarity">
    <text evidence="3 12">Belongs to the CcmD/CycX/HelD family.</text>
</comment>
<keyword evidence="11 12" id="KW-0472">Membrane</keyword>
<name>A0A7W5BD04_9BURK</name>
<keyword evidence="5 12" id="KW-0813">Transport</keyword>
<comment type="caution">
    <text evidence="13">The sequence shown here is derived from an EMBL/GenBank/DDBJ whole genome shotgun (WGS) entry which is preliminary data.</text>
</comment>
<evidence type="ECO:0000256" key="12">
    <source>
        <dbReference type="RuleBase" id="RU363101"/>
    </source>
</evidence>
<keyword evidence="8 12" id="KW-0812">Transmembrane</keyword>
<evidence type="ECO:0000256" key="9">
    <source>
        <dbReference type="ARBA" id="ARBA00022748"/>
    </source>
</evidence>
<dbReference type="EMBL" id="JACHXD010000012">
    <property type="protein sequence ID" value="MBB3120957.1"/>
    <property type="molecule type" value="Genomic_DNA"/>
</dbReference>
<dbReference type="GO" id="GO:0015886">
    <property type="term" value="P:heme transport"/>
    <property type="evidence" value="ECO:0007669"/>
    <property type="project" value="InterPro"/>
</dbReference>
<evidence type="ECO:0000256" key="3">
    <source>
        <dbReference type="ARBA" id="ARBA00008741"/>
    </source>
</evidence>
<keyword evidence="7 12" id="KW-0997">Cell inner membrane</keyword>
<evidence type="ECO:0000313" key="13">
    <source>
        <dbReference type="EMBL" id="MBB3120957.1"/>
    </source>
</evidence>
<evidence type="ECO:0000256" key="1">
    <source>
        <dbReference type="ARBA" id="ARBA00002442"/>
    </source>
</evidence>
<dbReference type="GO" id="GO:0017004">
    <property type="term" value="P:cytochrome complex assembly"/>
    <property type="evidence" value="ECO:0007669"/>
    <property type="project" value="UniProtKB-KW"/>
</dbReference>
<proteinExistence type="inferred from homology"/>
<evidence type="ECO:0000256" key="10">
    <source>
        <dbReference type="ARBA" id="ARBA00022989"/>
    </source>
</evidence>
<keyword evidence="10 12" id="KW-1133">Transmembrane helix</keyword>
<dbReference type="AlphaFoldDB" id="A0A7W5BD04"/>
<keyword evidence="14" id="KW-1185">Reference proteome</keyword>
<evidence type="ECO:0000256" key="11">
    <source>
        <dbReference type="ARBA" id="ARBA00023136"/>
    </source>
</evidence>
<protein>
    <recommendedName>
        <fullName evidence="4 12">Heme exporter protein D</fullName>
    </recommendedName>
</protein>
<dbReference type="Pfam" id="PF04995">
    <property type="entry name" value="CcmD"/>
    <property type="match status" value="1"/>
</dbReference>
<dbReference type="Proteomes" id="UP000541535">
    <property type="component" value="Unassembled WGS sequence"/>
</dbReference>
<dbReference type="RefSeq" id="WP_183442700.1">
    <property type="nucleotide sequence ID" value="NZ_JACHXD010000012.1"/>
</dbReference>
<dbReference type="GO" id="GO:0005886">
    <property type="term" value="C:plasma membrane"/>
    <property type="evidence" value="ECO:0007669"/>
    <property type="project" value="UniProtKB-SubCell"/>
</dbReference>
<sequence>MVWNSVQDFLVMGGYGAYVWGSCGVVFAALVLESWLLGRRMRQARHLATRRTARVDA</sequence>